<accession>A0AA39C3J9</accession>
<dbReference type="AlphaFoldDB" id="A0AA39C3J9"/>
<protein>
    <submittedName>
        <fullName evidence="2">Uncharacterized protein</fullName>
    </submittedName>
</protein>
<comment type="caution">
    <text evidence="2">The sequence shown here is derived from an EMBL/GenBank/DDBJ whole genome shotgun (WGS) entry which is preliminary data.</text>
</comment>
<reference evidence="2" key="2">
    <citation type="submission" date="2023-03" db="EMBL/GenBank/DDBJ databases">
        <authorList>
            <person name="Inwood S.N."/>
            <person name="Skelly J.G."/>
            <person name="Guhlin J."/>
            <person name="Harrop T.W.R."/>
            <person name="Goldson S.G."/>
            <person name="Dearden P.K."/>
        </authorList>
    </citation>
    <scope>NUCLEOTIDE SEQUENCE</scope>
    <source>
        <strain evidence="2">Irish</strain>
        <tissue evidence="2">Whole body</tissue>
    </source>
</reference>
<keyword evidence="3" id="KW-1185">Reference proteome</keyword>
<name>A0AA39C3J9_9HYME</name>
<reference evidence="2" key="1">
    <citation type="journal article" date="2023" name="bioRxiv">
        <title>Scaffold-level genome assemblies of two parasitoid biocontrol wasps reveal the parthenogenesis mechanism and an associated novel virus.</title>
        <authorList>
            <person name="Inwood S."/>
            <person name="Skelly J."/>
            <person name="Guhlin J."/>
            <person name="Harrop T."/>
            <person name="Goldson S."/>
            <person name="Dearden P."/>
        </authorList>
    </citation>
    <scope>NUCLEOTIDE SEQUENCE</scope>
    <source>
        <strain evidence="2">Irish</strain>
        <tissue evidence="2">Whole body</tissue>
    </source>
</reference>
<proteinExistence type="predicted"/>
<evidence type="ECO:0000313" key="2">
    <source>
        <dbReference type="EMBL" id="KAK0156740.1"/>
    </source>
</evidence>
<feature type="region of interest" description="Disordered" evidence="1">
    <location>
        <begin position="1"/>
        <end position="33"/>
    </location>
</feature>
<organism evidence="2 3">
    <name type="scientific">Microctonus aethiopoides</name>
    <dbReference type="NCBI Taxonomy" id="144406"/>
    <lineage>
        <taxon>Eukaryota</taxon>
        <taxon>Metazoa</taxon>
        <taxon>Ecdysozoa</taxon>
        <taxon>Arthropoda</taxon>
        <taxon>Hexapoda</taxon>
        <taxon>Insecta</taxon>
        <taxon>Pterygota</taxon>
        <taxon>Neoptera</taxon>
        <taxon>Endopterygota</taxon>
        <taxon>Hymenoptera</taxon>
        <taxon>Apocrita</taxon>
        <taxon>Ichneumonoidea</taxon>
        <taxon>Braconidae</taxon>
        <taxon>Euphorinae</taxon>
        <taxon>Microctonus</taxon>
    </lineage>
</organism>
<evidence type="ECO:0000313" key="3">
    <source>
        <dbReference type="Proteomes" id="UP001168990"/>
    </source>
</evidence>
<dbReference type="Proteomes" id="UP001168990">
    <property type="component" value="Unassembled WGS sequence"/>
</dbReference>
<sequence>MSGEMGKEYLHQQKKKEPENESDDEELLGADWKPPPAVQRMLTLMEENRVMIDRLEHWHKIFKEFSSLSQVSEYLDRYDVK</sequence>
<dbReference type="EMBL" id="JAQQBS010002490">
    <property type="protein sequence ID" value="KAK0156740.1"/>
    <property type="molecule type" value="Genomic_DNA"/>
</dbReference>
<evidence type="ECO:0000256" key="1">
    <source>
        <dbReference type="SAM" id="MobiDB-lite"/>
    </source>
</evidence>
<feature type="compositionally biased region" description="Basic and acidic residues" evidence="1">
    <location>
        <begin position="1"/>
        <end position="19"/>
    </location>
</feature>
<gene>
    <name evidence="2" type="ORF">PV328_012371</name>
</gene>